<keyword evidence="1" id="KW-0539">Nucleus</keyword>
<evidence type="ECO:0000256" key="1">
    <source>
        <dbReference type="ARBA" id="ARBA00023242"/>
    </source>
</evidence>
<gene>
    <name evidence="4" type="ORF">C1H76_6136</name>
</gene>
<feature type="compositionally biased region" description="Low complexity" evidence="2">
    <location>
        <begin position="115"/>
        <end position="130"/>
    </location>
</feature>
<feature type="region of interest" description="Disordered" evidence="2">
    <location>
        <begin position="1"/>
        <end position="228"/>
    </location>
</feature>
<dbReference type="InterPro" id="IPR036864">
    <property type="entry name" value="Zn2-C6_fun-type_DNA-bd_sf"/>
</dbReference>
<feature type="compositionally biased region" description="Pro residues" evidence="2">
    <location>
        <begin position="35"/>
        <end position="53"/>
    </location>
</feature>
<dbReference type="GO" id="GO:0000981">
    <property type="term" value="F:DNA-binding transcription factor activity, RNA polymerase II-specific"/>
    <property type="evidence" value="ECO:0007669"/>
    <property type="project" value="InterPro"/>
</dbReference>
<dbReference type="Gene3D" id="4.10.240.10">
    <property type="entry name" value="Zn(2)-C6 fungal-type DNA-binding domain"/>
    <property type="match status" value="1"/>
</dbReference>
<evidence type="ECO:0000313" key="4">
    <source>
        <dbReference type="EMBL" id="TKX21640.1"/>
    </source>
</evidence>
<dbReference type="InterPro" id="IPR001138">
    <property type="entry name" value="Zn2Cys6_DnaBD"/>
</dbReference>
<evidence type="ECO:0000259" key="3">
    <source>
        <dbReference type="PROSITE" id="PS50048"/>
    </source>
</evidence>
<feature type="compositionally biased region" description="Polar residues" evidence="2">
    <location>
        <begin position="344"/>
        <end position="362"/>
    </location>
</feature>
<evidence type="ECO:0000256" key="2">
    <source>
        <dbReference type="SAM" id="MobiDB-lite"/>
    </source>
</evidence>
<dbReference type="Proteomes" id="UP000308133">
    <property type="component" value="Unassembled WGS sequence"/>
</dbReference>
<dbReference type="PROSITE" id="PS50048">
    <property type="entry name" value="ZN2_CY6_FUNGAL_2"/>
    <property type="match status" value="1"/>
</dbReference>
<feature type="compositionally biased region" description="Basic and acidic residues" evidence="2">
    <location>
        <begin position="313"/>
        <end position="327"/>
    </location>
</feature>
<dbReference type="PANTHER" id="PTHR47785">
    <property type="entry name" value="ZN(II)2CYS6 TRANSCRIPTION FACTOR (EUROFUNG)-RELATED-RELATED"/>
    <property type="match status" value="1"/>
</dbReference>
<evidence type="ECO:0000313" key="5">
    <source>
        <dbReference type="Proteomes" id="UP000308133"/>
    </source>
</evidence>
<dbReference type="InterPro" id="IPR053181">
    <property type="entry name" value="EcdB-like_regulator"/>
</dbReference>
<comment type="caution">
    <text evidence="4">The sequence shown here is derived from an EMBL/GenBank/DDBJ whole genome shotgun (WGS) entry which is preliminary data.</text>
</comment>
<dbReference type="SUPFAM" id="SSF57701">
    <property type="entry name" value="Zn2/Cys6 DNA-binding domain"/>
    <property type="match status" value="1"/>
</dbReference>
<feature type="compositionally biased region" description="Polar residues" evidence="2">
    <location>
        <begin position="560"/>
        <end position="572"/>
    </location>
</feature>
<feature type="compositionally biased region" description="Pro residues" evidence="2">
    <location>
        <begin position="64"/>
        <end position="82"/>
    </location>
</feature>
<proteinExistence type="predicted"/>
<organism evidence="4 5">
    <name type="scientific">Elsinoe australis</name>
    <dbReference type="NCBI Taxonomy" id="40998"/>
    <lineage>
        <taxon>Eukaryota</taxon>
        <taxon>Fungi</taxon>
        <taxon>Dikarya</taxon>
        <taxon>Ascomycota</taxon>
        <taxon>Pezizomycotina</taxon>
        <taxon>Dothideomycetes</taxon>
        <taxon>Dothideomycetidae</taxon>
        <taxon>Myriangiales</taxon>
        <taxon>Elsinoaceae</taxon>
        <taxon>Elsinoe</taxon>
    </lineage>
</organism>
<dbReference type="GO" id="GO:0008270">
    <property type="term" value="F:zinc ion binding"/>
    <property type="evidence" value="ECO:0007669"/>
    <property type="project" value="InterPro"/>
</dbReference>
<dbReference type="CDD" id="cd12148">
    <property type="entry name" value="fungal_TF_MHR"/>
    <property type="match status" value="2"/>
</dbReference>
<feature type="compositionally biased region" description="Low complexity" evidence="2">
    <location>
        <begin position="21"/>
        <end position="34"/>
    </location>
</feature>
<dbReference type="Pfam" id="PF00172">
    <property type="entry name" value="Zn_clus"/>
    <property type="match status" value="1"/>
</dbReference>
<sequence>MDPRISRPAEHHAPSLPSIHHVSPVQPPQLSQPSPTHPHPHPPVAHHPPPPPQNHRGSSSTHPYHPPPPTYGPPPSSYPPPSRSERTPDHGHTGEGSGHATPVNRQAPEFPTLPPQRTSSAPSQPPSSISMRHPSERAPEGPPHQHPQHQYHYEAPPPPGHHPLYYPPPPHQHPLPQAEPGAPPPHQMVEAGPYPMHHPPPQYGPGIYPPSYAPPGQPIKKKSNRASTACDRCRERKSKCDEKIPCSTCEEQGVPCKYRESLDKKGLDKAAPSVLTTIHDIVAGLPSTGEEILAKLSRLEKLLDSRSSSLDLGRDMKREEIPRRDTPAAEAMSKSESAPLPGSQPLTRSQSLQGPPQSSVTAASPVKKEELEPAEEVSDFDEHTTAAHKLLYLWPSIHNLFQKRDRNQLKKNYVVHGEARGWLRLDGAGEAEKASELGTFNDSADTLEASSPQTPDLWDNSTALRADPKRMDLISEPTRMDLRQNTVYKLLDLYCRNIHALHPFLDMPTLEKFLPTFIKRHASPDPRGGPSSPFVPVNGESAHRSNKRKRSEPYLGAENQAGSTGQASRMSNERSMPVAITYLVLALGSVCEWQGMIPGPVNEEAYAGSMPPPSVPYSGSPPATSKPSPASTMSYSGSTPGSMDARVPGQSPRSMYDSPGPGLNRRARTNIDQIPGLAYYKEACQILGLFSDSNELAVAQARLLAGLYKGQLGRVQESWSWISDACRICRYQVRMHGLDKGSNETHQWKHPAGSKRDIFENTLLLVCWSALQLESDILAELDYPHSGLAALQASIPTPRTTLSRSEYQQPNQQPDRPTVYYHKQLFLRKRLNELHAELYGKNLPSLRPTSLANILNFTFETLLRFRSIIHTWDDQELPAEDILEVRLRAKFYGAHYISLRPYLDYVLHAMDGVKTGIHASELARDAHGNERKNEAALFAAMETMDESVTQDRARQCIQAAIMSTIAFDRIPGRLIVTNIMGTSHAQFSNMLVLSAAWNSGKPFLRELIPEGTLKGLFSRTIHFLSQLRYCSPTANQDVRYLQMIWRGMFPNDPVPVMSEEDFRGSYYHGPNAGGMVSGGSFGSDM</sequence>
<feature type="compositionally biased region" description="Basic and acidic residues" evidence="2">
    <location>
        <begin position="1"/>
        <end position="13"/>
    </location>
</feature>
<feature type="compositionally biased region" description="Pro residues" evidence="2">
    <location>
        <begin position="196"/>
        <end position="217"/>
    </location>
</feature>
<feature type="compositionally biased region" description="Basic and acidic residues" evidence="2">
    <location>
        <begin position="83"/>
        <end position="93"/>
    </location>
</feature>
<dbReference type="AlphaFoldDB" id="A0A4U7AY87"/>
<dbReference type="PROSITE" id="PS00463">
    <property type="entry name" value="ZN2_CY6_FUNGAL_1"/>
    <property type="match status" value="1"/>
</dbReference>
<accession>A0A4U7AY87</accession>
<feature type="region of interest" description="Disordered" evidence="2">
    <location>
        <begin position="521"/>
        <end position="572"/>
    </location>
</feature>
<feature type="compositionally biased region" description="Low complexity" evidence="2">
    <location>
        <begin position="616"/>
        <end position="634"/>
    </location>
</feature>
<dbReference type="SMART" id="SM00066">
    <property type="entry name" value="GAL4"/>
    <property type="match status" value="1"/>
</dbReference>
<dbReference type="CDD" id="cd00067">
    <property type="entry name" value="GAL4"/>
    <property type="match status" value="1"/>
</dbReference>
<feature type="compositionally biased region" description="Pro residues" evidence="2">
    <location>
        <begin position="155"/>
        <end position="173"/>
    </location>
</feature>
<dbReference type="PANTHER" id="PTHR47785:SF4">
    <property type="entry name" value="ZN(II)2CYS6 TRANSCRIPTION FACTOR (EUROFUNG)"/>
    <property type="match status" value="1"/>
</dbReference>
<name>A0A4U7AY87_9PEZI</name>
<feature type="region of interest" description="Disordered" evidence="2">
    <location>
        <begin position="313"/>
        <end position="381"/>
    </location>
</feature>
<feature type="region of interest" description="Disordered" evidence="2">
    <location>
        <begin position="611"/>
        <end position="667"/>
    </location>
</feature>
<dbReference type="EMBL" id="PTQR01000080">
    <property type="protein sequence ID" value="TKX21640.1"/>
    <property type="molecule type" value="Genomic_DNA"/>
</dbReference>
<protein>
    <submittedName>
        <fullName evidence="4">Fungal Zn(2)-Cys(6) binuclear cluster domain-containing protein 18</fullName>
    </submittedName>
</protein>
<reference evidence="4 5" key="1">
    <citation type="submission" date="2018-02" db="EMBL/GenBank/DDBJ databases">
        <title>Draft genome sequences of Elsinoe sp., causing black scab on jojoba.</title>
        <authorList>
            <person name="Stodart B."/>
            <person name="Jeffress S."/>
            <person name="Ash G."/>
            <person name="Arun Chinnappa K."/>
        </authorList>
    </citation>
    <scope>NUCLEOTIDE SEQUENCE [LARGE SCALE GENOMIC DNA]</scope>
    <source>
        <strain evidence="4 5">Hillstone_2</strain>
    </source>
</reference>
<feature type="domain" description="Zn(2)-C6 fungal-type" evidence="3">
    <location>
        <begin position="229"/>
        <end position="258"/>
    </location>
</feature>